<evidence type="ECO:0000256" key="2">
    <source>
        <dbReference type="ARBA" id="ARBA00023315"/>
    </source>
</evidence>
<dbReference type="Proteomes" id="UP000181992">
    <property type="component" value="Unassembled WGS sequence"/>
</dbReference>
<protein>
    <recommendedName>
        <fullName evidence="4">Phospholipid/glycerol acyltransferase domain-containing protein</fullName>
    </recommendedName>
</protein>
<sequence>MNLFSFIPFILQTVMWVIVRPALVFFACTRVQGRGNIPRIQGGVILAVNHLSDFDSILIPSTLGPFSWMMPVFSASLEKSFYQDTPFGPRPWFIRFFYGGFFFKMLGAYPVLIGTKGDYEHSLEIHIRLLERGETVGIFPEGRRNKDGEVGEGKPGVAYLVWRTGCPVVPVAIHGHYKMRPRDFFARKHSITVSYGKPITRAELFGKKFETIQPSREDLKDATQIIMSHIRKMYKRS</sequence>
<gene>
    <name evidence="5" type="ORF">AUJ77_02200</name>
</gene>
<evidence type="ECO:0000256" key="3">
    <source>
        <dbReference type="SAM" id="Phobius"/>
    </source>
</evidence>
<evidence type="ECO:0000313" key="5">
    <source>
        <dbReference type="EMBL" id="OIO30597.1"/>
    </source>
</evidence>
<evidence type="ECO:0000259" key="4">
    <source>
        <dbReference type="SMART" id="SM00563"/>
    </source>
</evidence>
<keyword evidence="2" id="KW-0012">Acyltransferase</keyword>
<dbReference type="CDD" id="cd07989">
    <property type="entry name" value="LPLAT_AGPAT-like"/>
    <property type="match status" value="1"/>
</dbReference>
<evidence type="ECO:0000313" key="6">
    <source>
        <dbReference type="Proteomes" id="UP000181992"/>
    </source>
</evidence>
<dbReference type="SMART" id="SM00563">
    <property type="entry name" value="PlsC"/>
    <property type="match status" value="1"/>
</dbReference>
<keyword evidence="3" id="KW-0472">Membrane</keyword>
<evidence type="ECO:0000256" key="1">
    <source>
        <dbReference type="ARBA" id="ARBA00022679"/>
    </source>
</evidence>
<comment type="caution">
    <text evidence="5">The sequence shown here is derived from an EMBL/GenBank/DDBJ whole genome shotgun (WGS) entry which is preliminary data.</text>
</comment>
<dbReference type="SUPFAM" id="SSF69593">
    <property type="entry name" value="Glycerol-3-phosphate (1)-acyltransferase"/>
    <property type="match status" value="1"/>
</dbReference>
<proteinExistence type="predicted"/>
<reference evidence="5 6" key="1">
    <citation type="journal article" date="2016" name="Environ. Microbiol.">
        <title>Genomic resolution of a cold subsurface aquifer community provides metabolic insights for novel microbes adapted to high CO concentrations.</title>
        <authorList>
            <person name="Probst A.J."/>
            <person name="Castelle C.J."/>
            <person name="Singh A."/>
            <person name="Brown C.T."/>
            <person name="Anantharaman K."/>
            <person name="Sharon I."/>
            <person name="Hug L.A."/>
            <person name="Burstein D."/>
            <person name="Emerson J.B."/>
            <person name="Thomas B.C."/>
            <person name="Banfield J.F."/>
        </authorList>
    </citation>
    <scope>NUCLEOTIDE SEQUENCE [LARGE SCALE GENOMIC DNA]</scope>
    <source>
        <strain evidence="5">CG1_02_43_90</strain>
    </source>
</reference>
<dbReference type="PANTHER" id="PTHR10434">
    <property type="entry name" value="1-ACYL-SN-GLYCEROL-3-PHOSPHATE ACYLTRANSFERASE"/>
    <property type="match status" value="1"/>
</dbReference>
<dbReference type="GO" id="GO:0006654">
    <property type="term" value="P:phosphatidic acid biosynthetic process"/>
    <property type="evidence" value="ECO:0007669"/>
    <property type="project" value="TreeGrafter"/>
</dbReference>
<name>A0A1J4V734_9BACT</name>
<feature type="domain" description="Phospholipid/glycerol acyltransferase" evidence="4">
    <location>
        <begin position="44"/>
        <end position="176"/>
    </location>
</feature>
<dbReference type="GO" id="GO:0003841">
    <property type="term" value="F:1-acylglycerol-3-phosphate O-acyltransferase activity"/>
    <property type="evidence" value="ECO:0007669"/>
    <property type="project" value="TreeGrafter"/>
</dbReference>
<feature type="transmembrane region" description="Helical" evidence="3">
    <location>
        <begin position="6"/>
        <end position="29"/>
    </location>
</feature>
<keyword evidence="3" id="KW-1133">Transmembrane helix</keyword>
<keyword evidence="1" id="KW-0808">Transferase</keyword>
<dbReference type="AlphaFoldDB" id="A0A1J4V734"/>
<keyword evidence="3" id="KW-0812">Transmembrane</keyword>
<accession>A0A1J4V734</accession>
<organism evidence="5 6">
    <name type="scientific">Candidatus Nomurabacteria bacterium CG1_02_43_90</name>
    <dbReference type="NCBI Taxonomy" id="1805281"/>
    <lineage>
        <taxon>Bacteria</taxon>
        <taxon>Candidatus Nomuraibacteriota</taxon>
    </lineage>
</organism>
<dbReference type="PANTHER" id="PTHR10434:SF11">
    <property type="entry name" value="1-ACYL-SN-GLYCEROL-3-PHOSPHATE ACYLTRANSFERASE"/>
    <property type="match status" value="1"/>
</dbReference>
<dbReference type="STRING" id="1805281.AUJ77_02200"/>
<dbReference type="InterPro" id="IPR002123">
    <property type="entry name" value="Plipid/glycerol_acylTrfase"/>
</dbReference>
<dbReference type="Pfam" id="PF01553">
    <property type="entry name" value="Acyltransferase"/>
    <property type="match status" value="1"/>
</dbReference>
<dbReference type="EMBL" id="MNVN01000015">
    <property type="protein sequence ID" value="OIO30597.1"/>
    <property type="molecule type" value="Genomic_DNA"/>
</dbReference>